<keyword evidence="2" id="KW-1185">Reference proteome</keyword>
<proteinExistence type="predicted"/>
<dbReference type="KEGG" id="gax:Pan161_60000"/>
<evidence type="ECO:0000313" key="2">
    <source>
        <dbReference type="Proteomes" id="UP000316855"/>
    </source>
</evidence>
<protein>
    <submittedName>
        <fullName evidence="1">Uncharacterized protein</fullName>
    </submittedName>
</protein>
<accession>A0A517VMV2</accession>
<dbReference type="EMBL" id="CP036343">
    <property type="protein sequence ID" value="QDT94305.1"/>
    <property type="molecule type" value="Genomic_DNA"/>
</dbReference>
<evidence type="ECO:0000313" key="1">
    <source>
        <dbReference type="EMBL" id="QDT94305.1"/>
    </source>
</evidence>
<organism evidence="1 2">
    <name type="scientific">Gimesia algae</name>
    <dbReference type="NCBI Taxonomy" id="2527971"/>
    <lineage>
        <taxon>Bacteria</taxon>
        <taxon>Pseudomonadati</taxon>
        <taxon>Planctomycetota</taxon>
        <taxon>Planctomycetia</taxon>
        <taxon>Planctomycetales</taxon>
        <taxon>Planctomycetaceae</taxon>
        <taxon>Gimesia</taxon>
    </lineage>
</organism>
<dbReference type="AlphaFoldDB" id="A0A517VMV2"/>
<name>A0A517VMV2_9PLAN</name>
<reference evidence="1 2" key="1">
    <citation type="submission" date="2019-02" db="EMBL/GenBank/DDBJ databases">
        <title>Deep-cultivation of Planctomycetes and their phenomic and genomic characterization uncovers novel biology.</title>
        <authorList>
            <person name="Wiegand S."/>
            <person name="Jogler M."/>
            <person name="Boedeker C."/>
            <person name="Pinto D."/>
            <person name="Vollmers J."/>
            <person name="Rivas-Marin E."/>
            <person name="Kohn T."/>
            <person name="Peeters S.H."/>
            <person name="Heuer A."/>
            <person name="Rast P."/>
            <person name="Oberbeckmann S."/>
            <person name="Bunk B."/>
            <person name="Jeske O."/>
            <person name="Meyerdierks A."/>
            <person name="Storesund J.E."/>
            <person name="Kallscheuer N."/>
            <person name="Luecker S."/>
            <person name="Lage O.M."/>
            <person name="Pohl T."/>
            <person name="Merkel B.J."/>
            <person name="Hornburger P."/>
            <person name="Mueller R.-W."/>
            <person name="Bruemmer F."/>
            <person name="Labrenz M."/>
            <person name="Spormann A.M."/>
            <person name="Op den Camp H."/>
            <person name="Overmann J."/>
            <person name="Amann R."/>
            <person name="Jetten M.S.M."/>
            <person name="Mascher T."/>
            <person name="Medema M.H."/>
            <person name="Devos D.P."/>
            <person name="Kaster A.-K."/>
            <person name="Ovreas L."/>
            <person name="Rohde M."/>
            <person name="Galperin M.Y."/>
            <person name="Jogler C."/>
        </authorList>
    </citation>
    <scope>NUCLEOTIDE SEQUENCE [LARGE SCALE GENOMIC DNA]</scope>
    <source>
        <strain evidence="1 2">Pan161</strain>
    </source>
</reference>
<gene>
    <name evidence="1" type="ORF">Pan161_60000</name>
</gene>
<sequence length="179" mass="20653">MSLETQIQNANRACDEFNKTYSVGTRVKYWKKKRSGEPDGEAVTRSTASIISACACVWLEGVQCGIRLANIEPVIPDQQPFEWVEGNELATGSDDGRELCWELLPQGEPFSLERLIRVRVVNRWKPDQELRSTRYFFDEALANEYLEDVEQDANRYVDSVQRYRVTEAAVYRKPRTVKP</sequence>
<dbReference type="Proteomes" id="UP000316855">
    <property type="component" value="Chromosome"/>
</dbReference>
<dbReference type="RefSeq" id="WP_145232219.1">
    <property type="nucleotide sequence ID" value="NZ_CP036343.1"/>
</dbReference>